<evidence type="ECO:0000256" key="2">
    <source>
        <dbReference type="ARBA" id="ARBA00022448"/>
    </source>
</evidence>
<feature type="transmembrane region" description="Helical" evidence="9">
    <location>
        <begin position="20"/>
        <end position="41"/>
    </location>
</feature>
<comment type="caution">
    <text evidence="10">The sequence shown here is derived from an EMBL/GenBank/DDBJ whole genome shotgun (WGS) entry which is preliminary data.</text>
</comment>
<protein>
    <submittedName>
        <fullName evidence="10">Putative membrane protein</fullName>
    </submittedName>
</protein>
<dbReference type="GO" id="GO:0005886">
    <property type="term" value="C:plasma membrane"/>
    <property type="evidence" value="ECO:0007669"/>
    <property type="project" value="UniProtKB-SubCell"/>
</dbReference>
<keyword evidence="4 9" id="KW-0812">Transmembrane</keyword>
<comment type="similarity">
    <text evidence="8">Belongs to the anion channel-forming bestrophin (TC 1.A.46) family.</text>
</comment>
<evidence type="ECO:0000256" key="6">
    <source>
        <dbReference type="ARBA" id="ARBA00023065"/>
    </source>
</evidence>
<evidence type="ECO:0000313" key="10">
    <source>
        <dbReference type="EMBL" id="TWF54672.1"/>
    </source>
</evidence>
<dbReference type="RefSeq" id="WP_145637279.1">
    <property type="nucleotide sequence ID" value="NZ_VIWP01000003.1"/>
</dbReference>
<feature type="transmembrane region" description="Helical" evidence="9">
    <location>
        <begin position="47"/>
        <end position="70"/>
    </location>
</feature>
<accession>A0A561QWF9</accession>
<name>A0A561QWF9_9HYPH</name>
<proteinExistence type="inferred from homology"/>
<keyword evidence="7 9" id="KW-0472">Membrane</keyword>
<dbReference type="PANTHER" id="PTHR33281">
    <property type="entry name" value="UPF0187 PROTEIN YNEE"/>
    <property type="match status" value="1"/>
</dbReference>
<evidence type="ECO:0000256" key="3">
    <source>
        <dbReference type="ARBA" id="ARBA00022475"/>
    </source>
</evidence>
<keyword evidence="3" id="KW-1003">Cell membrane</keyword>
<keyword evidence="2" id="KW-0813">Transport</keyword>
<evidence type="ECO:0000256" key="7">
    <source>
        <dbReference type="ARBA" id="ARBA00023136"/>
    </source>
</evidence>
<dbReference type="InterPro" id="IPR044669">
    <property type="entry name" value="YneE/VCCN1/2-like"/>
</dbReference>
<organism evidence="10 11">
    <name type="scientific">Neorhizobium alkalisoli</name>
    <dbReference type="NCBI Taxonomy" id="528178"/>
    <lineage>
        <taxon>Bacteria</taxon>
        <taxon>Pseudomonadati</taxon>
        <taxon>Pseudomonadota</taxon>
        <taxon>Alphaproteobacteria</taxon>
        <taxon>Hyphomicrobiales</taxon>
        <taxon>Rhizobiaceae</taxon>
        <taxon>Rhizobium/Agrobacterium group</taxon>
        <taxon>Neorhizobium</taxon>
    </lineage>
</organism>
<keyword evidence="5 9" id="KW-1133">Transmembrane helix</keyword>
<sequence length="308" mass="34353">MIVRPRPSLLRLFFVMQGSIIPRILPQILFVLCVSALVVWAHHDIPAIVPGSLGAPFALLGIAISIFLGFRNSACYDRWWEARKNWGQIIYAARGFGRQAEILPAMHGEEGKAARRQLSELIIALPHVLVTYLRPADRSEAKLTFLPEDLRRSLDTANNPPDLLLRRIAQKLAELRARDRLTDIQWQALDNSVQTMGIAIANCERLRFTPLPFAYTLLVHRTAHLFCFLLPFGFSDLLGWGTPLVAALIAYTFFGLDALGDELEEPFGTGPNDLAIGALAAVIERDMRESLGETNLPPLPQPVNYVLN</sequence>
<evidence type="ECO:0000256" key="4">
    <source>
        <dbReference type="ARBA" id="ARBA00022692"/>
    </source>
</evidence>
<reference evidence="10 11" key="1">
    <citation type="submission" date="2019-06" db="EMBL/GenBank/DDBJ databases">
        <title>Sorghum-associated microbial communities from plants grown in Nebraska, USA.</title>
        <authorList>
            <person name="Schachtman D."/>
        </authorList>
    </citation>
    <scope>NUCLEOTIDE SEQUENCE [LARGE SCALE GENOMIC DNA]</scope>
    <source>
        <strain evidence="10 11">1225</strain>
    </source>
</reference>
<gene>
    <name evidence="10" type="ORF">FHW37_103542</name>
</gene>
<dbReference type="OrthoDB" id="445589at2"/>
<evidence type="ECO:0000313" key="11">
    <source>
        <dbReference type="Proteomes" id="UP000320653"/>
    </source>
</evidence>
<evidence type="ECO:0000256" key="8">
    <source>
        <dbReference type="ARBA" id="ARBA00034708"/>
    </source>
</evidence>
<dbReference type="Pfam" id="PF25539">
    <property type="entry name" value="Bestrophin_2"/>
    <property type="match status" value="1"/>
</dbReference>
<dbReference type="Proteomes" id="UP000320653">
    <property type="component" value="Unassembled WGS sequence"/>
</dbReference>
<evidence type="ECO:0000256" key="1">
    <source>
        <dbReference type="ARBA" id="ARBA00004651"/>
    </source>
</evidence>
<evidence type="ECO:0000256" key="9">
    <source>
        <dbReference type="SAM" id="Phobius"/>
    </source>
</evidence>
<evidence type="ECO:0000256" key="5">
    <source>
        <dbReference type="ARBA" id="ARBA00022989"/>
    </source>
</evidence>
<comment type="subcellular location">
    <subcellularLocation>
        <location evidence="1">Cell membrane</location>
        <topology evidence="1">Multi-pass membrane protein</topology>
    </subcellularLocation>
</comment>
<keyword evidence="6" id="KW-0406">Ion transport</keyword>
<dbReference type="EMBL" id="VIWP01000003">
    <property type="protein sequence ID" value="TWF54672.1"/>
    <property type="molecule type" value="Genomic_DNA"/>
</dbReference>
<keyword evidence="11" id="KW-1185">Reference proteome</keyword>
<dbReference type="GO" id="GO:0005254">
    <property type="term" value="F:chloride channel activity"/>
    <property type="evidence" value="ECO:0007669"/>
    <property type="project" value="InterPro"/>
</dbReference>
<dbReference type="PANTHER" id="PTHR33281:SF19">
    <property type="entry name" value="VOLTAGE-DEPENDENT ANION CHANNEL-FORMING PROTEIN YNEE"/>
    <property type="match status" value="1"/>
</dbReference>
<dbReference type="AlphaFoldDB" id="A0A561QWF9"/>